<keyword evidence="1" id="KW-0812">Transmembrane</keyword>
<proteinExistence type="predicted"/>
<evidence type="ECO:0000256" key="1">
    <source>
        <dbReference type="SAM" id="Phobius"/>
    </source>
</evidence>
<reference evidence="2" key="1">
    <citation type="submission" date="2021-05" db="EMBL/GenBank/DDBJ databases">
        <authorList>
            <person name="Alioto T."/>
            <person name="Alioto T."/>
            <person name="Gomez Garrido J."/>
        </authorList>
    </citation>
    <scope>NUCLEOTIDE SEQUENCE</scope>
</reference>
<organism evidence="2">
    <name type="scientific">Culex pipiens</name>
    <name type="common">House mosquito</name>
    <dbReference type="NCBI Taxonomy" id="7175"/>
    <lineage>
        <taxon>Eukaryota</taxon>
        <taxon>Metazoa</taxon>
        <taxon>Ecdysozoa</taxon>
        <taxon>Arthropoda</taxon>
        <taxon>Hexapoda</taxon>
        <taxon>Insecta</taxon>
        <taxon>Pterygota</taxon>
        <taxon>Neoptera</taxon>
        <taxon>Endopterygota</taxon>
        <taxon>Diptera</taxon>
        <taxon>Nematocera</taxon>
        <taxon>Culicoidea</taxon>
        <taxon>Culicidae</taxon>
        <taxon>Culicinae</taxon>
        <taxon>Culicini</taxon>
        <taxon>Culex</taxon>
        <taxon>Culex</taxon>
    </lineage>
</organism>
<protein>
    <submittedName>
        <fullName evidence="2">(northern house mosquito) hypothetical protein</fullName>
    </submittedName>
</protein>
<feature type="transmembrane region" description="Helical" evidence="1">
    <location>
        <begin position="78"/>
        <end position="102"/>
    </location>
</feature>
<keyword evidence="1" id="KW-0472">Membrane</keyword>
<accession>A0A8D8GA23</accession>
<sequence length="126" mass="13225">MAKTLASGTGSKCCFLFFGGTAISTGLAFVFLANAGGVFSGFDVFGLAILIFNGLTDFLPGVANCFGLLAGCVGENDFIAAFVCVLATFFLYLLSRVCGIGVRQMTNSRVKRLDSLAALWPRLDGE</sequence>
<feature type="transmembrane region" description="Helical" evidence="1">
    <location>
        <begin position="44"/>
        <end position="63"/>
    </location>
</feature>
<name>A0A8D8GA23_CULPI</name>
<dbReference type="EMBL" id="HBUE01138027">
    <property type="protein sequence ID" value="CAG6499528.1"/>
    <property type="molecule type" value="Transcribed_RNA"/>
</dbReference>
<keyword evidence="1" id="KW-1133">Transmembrane helix</keyword>
<evidence type="ECO:0000313" key="2">
    <source>
        <dbReference type="EMBL" id="CAG6499528.1"/>
    </source>
</evidence>
<dbReference type="AlphaFoldDB" id="A0A8D8GA23"/>
<feature type="transmembrane region" description="Helical" evidence="1">
    <location>
        <begin position="15"/>
        <end position="32"/>
    </location>
</feature>